<evidence type="ECO:0000256" key="12">
    <source>
        <dbReference type="RuleBase" id="RU365103"/>
    </source>
</evidence>
<comment type="subcellular location">
    <subcellularLocation>
        <location evidence="1">Cell inner membrane</location>
        <topology evidence="1">Single-pass membrane protein</topology>
        <orientation evidence="1">Cytoplasmic side</orientation>
    </subcellularLocation>
    <subcellularLocation>
        <location evidence="12">Cell membrane</location>
    </subcellularLocation>
</comment>
<feature type="site" description="Transition state stabilizer" evidence="11">
    <location>
        <position position="207"/>
    </location>
</feature>
<evidence type="ECO:0000313" key="15">
    <source>
        <dbReference type="Proteomes" id="UP001225378"/>
    </source>
</evidence>
<dbReference type="AlphaFoldDB" id="A0AAU7NTN6"/>
<dbReference type="PANTHER" id="PTHR42755:SF1">
    <property type="entry name" value="3-DEOXY-D-MANNO-OCTULOSONIC ACID TRANSFERASE, MITOCHONDRIAL-RELATED"/>
    <property type="match status" value="1"/>
</dbReference>
<keyword evidence="14" id="KW-0328">Glycosyltransferase</keyword>
<keyword evidence="15" id="KW-1185">Reference proteome</keyword>
<evidence type="ECO:0000256" key="7">
    <source>
        <dbReference type="ARBA" id="ARBA00022968"/>
    </source>
</evidence>
<dbReference type="GO" id="GO:0043842">
    <property type="term" value="F:Kdo transferase activity"/>
    <property type="evidence" value="ECO:0007669"/>
    <property type="project" value="UniProtKB-EC"/>
</dbReference>
<keyword evidence="12" id="KW-0448">Lipopolysaccharide biosynthesis</keyword>
<evidence type="ECO:0000256" key="5">
    <source>
        <dbReference type="ARBA" id="ARBA00019077"/>
    </source>
</evidence>
<proteinExistence type="inferred from homology"/>
<dbReference type="InterPro" id="IPR039901">
    <property type="entry name" value="Kdotransferase"/>
</dbReference>
<dbReference type="EMBL" id="CP157743">
    <property type="protein sequence ID" value="XBS20309.1"/>
    <property type="molecule type" value="Genomic_DNA"/>
</dbReference>
<organism evidence="14 15">
    <name type="scientific">Methylomarinum roseum</name>
    <dbReference type="NCBI Taxonomy" id="3067653"/>
    <lineage>
        <taxon>Bacteria</taxon>
        <taxon>Pseudomonadati</taxon>
        <taxon>Pseudomonadota</taxon>
        <taxon>Gammaproteobacteria</taxon>
        <taxon>Methylococcales</taxon>
        <taxon>Methylococcaceae</taxon>
        <taxon>Methylomarinum</taxon>
    </lineage>
</organism>
<evidence type="ECO:0000256" key="2">
    <source>
        <dbReference type="ARBA" id="ARBA00004713"/>
    </source>
</evidence>
<dbReference type="NCBIfam" id="NF004388">
    <property type="entry name" value="PRK05749.1-4"/>
    <property type="match status" value="1"/>
</dbReference>
<evidence type="ECO:0000256" key="4">
    <source>
        <dbReference type="ARBA" id="ARBA00012621"/>
    </source>
</evidence>
<dbReference type="InterPro" id="IPR007507">
    <property type="entry name" value="Glycos_transf_N"/>
</dbReference>
<dbReference type="GO" id="GO:0005886">
    <property type="term" value="C:plasma membrane"/>
    <property type="evidence" value="ECO:0007669"/>
    <property type="project" value="UniProtKB-SubCell"/>
</dbReference>
<feature type="site" description="Transition state stabilizer" evidence="11">
    <location>
        <position position="129"/>
    </location>
</feature>
<reference evidence="14 15" key="1">
    <citation type="journal article" date="2024" name="Microbiology">
        <title>Methylomarinum rosea sp. nov., a novel halophilic methanotrophic bacterium from the hypersaline Lake Elton.</title>
        <authorList>
            <person name="Suleimanov R.Z."/>
            <person name="Oshkin I.Y."/>
            <person name="Danilova O.V."/>
            <person name="Suzina N.E."/>
            <person name="Dedysh S.N."/>
        </authorList>
    </citation>
    <scope>NUCLEOTIDE SEQUENCE [LARGE SCALE GENOMIC DNA]</scope>
    <source>
        <strain evidence="14 15">Ch1-1</strain>
    </source>
</reference>
<keyword evidence="12" id="KW-0472">Membrane</keyword>
<name>A0AAU7NTN6_9GAMM</name>
<dbReference type="KEGG" id="mech:Q9L42_018480"/>
<evidence type="ECO:0000256" key="10">
    <source>
        <dbReference type="PIRSR" id="PIRSR639901-1"/>
    </source>
</evidence>
<dbReference type="PANTHER" id="PTHR42755">
    <property type="entry name" value="3-DEOXY-MANNO-OCTULOSONATE CYTIDYLYLTRANSFERASE"/>
    <property type="match status" value="1"/>
</dbReference>
<dbReference type="SUPFAM" id="SSF53756">
    <property type="entry name" value="UDP-Glycosyltransferase/glycogen phosphorylase"/>
    <property type="match status" value="1"/>
</dbReference>
<comment type="pathway">
    <text evidence="2 12">Bacterial outer membrane biogenesis; LPS core biosynthesis.</text>
</comment>
<evidence type="ECO:0000313" key="14">
    <source>
        <dbReference type="EMBL" id="XBS20309.1"/>
    </source>
</evidence>
<evidence type="ECO:0000256" key="11">
    <source>
        <dbReference type="PIRSR" id="PIRSR639901-2"/>
    </source>
</evidence>
<dbReference type="RefSeq" id="WP_305906921.1">
    <property type="nucleotide sequence ID" value="NZ_CP157743.1"/>
</dbReference>
<dbReference type="Gene3D" id="3.40.50.2000">
    <property type="entry name" value="Glycogen Phosphorylase B"/>
    <property type="match status" value="1"/>
</dbReference>
<dbReference type="Pfam" id="PF04413">
    <property type="entry name" value="Glycos_transf_N"/>
    <property type="match status" value="1"/>
</dbReference>
<keyword evidence="7" id="KW-0735">Signal-anchor</keyword>
<dbReference type="Proteomes" id="UP001225378">
    <property type="component" value="Chromosome"/>
</dbReference>
<gene>
    <name evidence="14" type="primary">waaA</name>
    <name evidence="14" type="ORF">Q9L42_018480</name>
</gene>
<accession>A0AAU7NTN6</accession>
<comment type="catalytic activity">
    <reaction evidence="9 12">
        <text>lipid IVA (E. coli) + CMP-3-deoxy-beta-D-manno-octulosonate = alpha-Kdo-(2-&gt;6)-lipid IVA (E. coli) + CMP + H(+)</text>
        <dbReference type="Rhea" id="RHEA:28066"/>
        <dbReference type="ChEBI" id="CHEBI:15378"/>
        <dbReference type="ChEBI" id="CHEBI:58603"/>
        <dbReference type="ChEBI" id="CHEBI:60364"/>
        <dbReference type="ChEBI" id="CHEBI:60377"/>
        <dbReference type="ChEBI" id="CHEBI:85987"/>
        <dbReference type="EC" id="2.4.99.12"/>
    </reaction>
</comment>
<evidence type="ECO:0000256" key="8">
    <source>
        <dbReference type="ARBA" id="ARBA00031445"/>
    </source>
</evidence>
<sequence length="419" mass="47694">MRFIYTALFHLLLPFVLVRLYWRGMKAPEYRKRWLERLAVYNKPYPQQVIWFHAVSVGEAEAVFPLVRLMQQRHRQAHFLVTTTTPTGSSRVKAVLGDRVEHVYLPYDLPSVVRRFLDTFQPKLAVIMEKEIWPNLFAQCGENNIPLFIINARLSANSAKGYRKIPSLVIPALGNVTSIATQTEEDRRRFVEIGAPEDRTLALGNIKFDVVVDEKLVGEGRELKRRLFAGRFVWIIASTHKGEDEIFMMLYRQLKVDIPELLLLIVPRHPERFQEVKRLAEERELNTVMRSVNDACSSDTDVYIADTMGELKMLYAAADIAFVGGSMVPVGGHNILEPLAVGLPVMFGPHMINFKEIADKVLAMQAALQCLDEQHIIGTAKRLHADAAFRERLTEKGGEFLRRNQGATGRVCSILEQSL</sequence>
<protein>
    <recommendedName>
        <fullName evidence="5 12">3-deoxy-D-manno-octulosonic acid transferase</fullName>
        <shortName evidence="12">Kdo transferase</shortName>
        <ecNumber evidence="4 12">2.4.99.12</ecNumber>
    </recommendedName>
    <alternativeName>
        <fullName evidence="8 12">Lipid IV(A) 3-deoxy-D-manno-octulosonic acid transferase</fullName>
    </alternativeName>
</protein>
<dbReference type="GO" id="GO:0009244">
    <property type="term" value="P:lipopolysaccharide core region biosynthetic process"/>
    <property type="evidence" value="ECO:0007669"/>
    <property type="project" value="UniProtKB-UniRule"/>
</dbReference>
<dbReference type="EC" id="2.4.99.12" evidence="4 12"/>
<keyword evidence="12" id="KW-1003">Cell membrane</keyword>
<comment type="function">
    <text evidence="12">Involved in lipopolysaccharide (LPS) biosynthesis. Catalyzes the transfer of 3-deoxy-D-manno-octulosonate (Kdo) residue(s) from CMP-Kdo to lipid IV(A), the tetraacyldisaccharide-1,4'-bisphosphate precursor of lipid A.</text>
</comment>
<comment type="similarity">
    <text evidence="3">Belongs to the glycosyltransferase group 1 family. Glycosyltransferase 30 subfamily.</text>
</comment>
<dbReference type="InterPro" id="IPR038107">
    <property type="entry name" value="Glycos_transf_N_sf"/>
</dbReference>
<evidence type="ECO:0000256" key="1">
    <source>
        <dbReference type="ARBA" id="ARBA00004388"/>
    </source>
</evidence>
<evidence type="ECO:0000256" key="6">
    <source>
        <dbReference type="ARBA" id="ARBA00022679"/>
    </source>
</evidence>
<evidence type="ECO:0000259" key="13">
    <source>
        <dbReference type="Pfam" id="PF04413"/>
    </source>
</evidence>
<feature type="active site" description="Proton acceptor" evidence="10">
    <location>
        <position position="59"/>
    </location>
</feature>
<feature type="domain" description="3-deoxy-D-manno-octulosonic-acid transferase N-terminal" evidence="13">
    <location>
        <begin position="32"/>
        <end position="210"/>
    </location>
</feature>
<dbReference type="GO" id="GO:0009245">
    <property type="term" value="P:lipid A biosynthetic process"/>
    <property type="evidence" value="ECO:0007669"/>
    <property type="project" value="TreeGrafter"/>
</dbReference>
<dbReference type="CDD" id="cd01635">
    <property type="entry name" value="Glycosyltransferase_GTB-type"/>
    <property type="match status" value="1"/>
</dbReference>
<keyword evidence="6 12" id="KW-0808">Transferase</keyword>
<evidence type="ECO:0000256" key="9">
    <source>
        <dbReference type="ARBA" id="ARBA00049183"/>
    </source>
</evidence>
<dbReference type="FunFam" id="3.40.50.11720:FF:000001">
    <property type="entry name" value="3-deoxy-D-manno-octulosonic acid transferase"/>
    <property type="match status" value="1"/>
</dbReference>
<evidence type="ECO:0000256" key="3">
    <source>
        <dbReference type="ARBA" id="ARBA00006380"/>
    </source>
</evidence>
<keyword evidence="7" id="KW-0812">Transmembrane</keyword>
<dbReference type="Gene3D" id="3.40.50.11720">
    <property type="entry name" value="3-Deoxy-D-manno-octulosonic-acid transferase, N-terminal domain"/>
    <property type="match status" value="1"/>
</dbReference>
<dbReference type="FunFam" id="3.40.50.2000:FF:000032">
    <property type="entry name" value="3-deoxy-D-manno-octulosonic acid transferase"/>
    <property type="match status" value="1"/>
</dbReference>